<feature type="domain" description="Phospholipid/glycerol acyltransferase" evidence="4">
    <location>
        <begin position="51"/>
        <end position="163"/>
    </location>
</feature>
<dbReference type="SUPFAM" id="SSF69593">
    <property type="entry name" value="Glycerol-3-phosphate (1)-acyltransferase"/>
    <property type="match status" value="1"/>
</dbReference>
<evidence type="ECO:0000256" key="1">
    <source>
        <dbReference type="ARBA" id="ARBA00005189"/>
    </source>
</evidence>
<evidence type="ECO:0000259" key="4">
    <source>
        <dbReference type="SMART" id="SM00563"/>
    </source>
</evidence>
<keyword evidence="2" id="KW-0808">Transferase</keyword>
<dbReference type="GO" id="GO:0016746">
    <property type="term" value="F:acyltransferase activity"/>
    <property type="evidence" value="ECO:0007669"/>
    <property type="project" value="UniProtKB-KW"/>
</dbReference>
<dbReference type="RefSeq" id="WP_132986618.1">
    <property type="nucleotide sequence ID" value="NZ_BMME01000002.1"/>
</dbReference>
<keyword evidence="6" id="KW-1185">Reference proteome</keyword>
<dbReference type="InterPro" id="IPR002123">
    <property type="entry name" value="Plipid/glycerol_acylTrfase"/>
</dbReference>
<evidence type="ECO:0000313" key="6">
    <source>
        <dbReference type="Proteomes" id="UP000599009"/>
    </source>
</evidence>
<dbReference type="SMART" id="SM00563">
    <property type="entry name" value="PlsC"/>
    <property type="match status" value="1"/>
</dbReference>
<accession>A0ABQ2EP81</accession>
<dbReference type="Pfam" id="PF01553">
    <property type="entry name" value="Acyltransferase"/>
    <property type="match status" value="1"/>
</dbReference>
<comment type="pathway">
    <text evidence="1">Lipid metabolism.</text>
</comment>
<keyword evidence="3 5" id="KW-0012">Acyltransferase</keyword>
<proteinExistence type="predicted"/>
<protein>
    <submittedName>
        <fullName evidence="5">Acyltransferase</fullName>
    </submittedName>
</protein>
<dbReference type="CDD" id="cd07988">
    <property type="entry name" value="LPLAT_ABO13168-like"/>
    <property type="match status" value="1"/>
</dbReference>
<dbReference type="Proteomes" id="UP000599009">
    <property type="component" value="Unassembled WGS sequence"/>
</dbReference>
<evidence type="ECO:0000256" key="2">
    <source>
        <dbReference type="ARBA" id="ARBA00022679"/>
    </source>
</evidence>
<evidence type="ECO:0000256" key="3">
    <source>
        <dbReference type="ARBA" id="ARBA00023315"/>
    </source>
</evidence>
<dbReference type="PANTHER" id="PTHR10434">
    <property type="entry name" value="1-ACYL-SN-GLYCEROL-3-PHOSPHATE ACYLTRANSFERASE"/>
    <property type="match status" value="1"/>
</dbReference>
<evidence type="ECO:0000313" key="5">
    <source>
        <dbReference type="EMBL" id="GGK15895.1"/>
    </source>
</evidence>
<sequence>MSGANADILPPLPPQVPRVKRNRFTRWLGRGILRLGGWRVVGEFPDEPRLVLIAAPHSSNWDGIWGFAVKLGLGLDIKLLGKRELFWWPLGPLLRKLGVIAVDRNRSAGVVEQVAAMIRTHDRFWFGLAPEGTRKPVEHWKSGFLKIARAADVPVLPVYFHYPDKVIGIGPLFQAGEDAVEDMRRIREWYRPWQGRNRGTV</sequence>
<organism evidence="5 6">
    <name type="scientific">Luteimonas terricola</name>
    <dbReference type="NCBI Taxonomy" id="645597"/>
    <lineage>
        <taxon>Bacteria</taxon>
        <taxon>Pseudomonadati</taxon>
        <taxon>Pseudomonadota</taxon>
        <taxon>Gammaproteobacteria</taxon>
        <taxon>Lysobacterales</taxon>
        <taxon>Lysobacteraceae</taxon>
        <taxon>Luteimonas</taxon>
    </lineage>
</organism>
<dbReference type="PANTHER" id="PTHR10434:SF9">
    <property type="entry name" value="PHOSPHOLIPID_GLYCEROL ACYLTRANSFERASE DOMAIN-CONTAINING PROTEIN"/>
    <property type="match status" value="1"/>
</dbReference>
<comment type="caution">
    <text evidence="5">The sequence shown here is derived from an EMBL/GenBank/DDBJ whole genome shotgun (WGS) entry which is preliminary data.</text>
</comment>
<dbReference type="EMBL" id="BMME01000002">
    <property type="protein sequence ID" value="GGK15895.1"/>
    <property type="molecule type" value="Genomic_DNA"/>
</dbReference>
<reference evidence="6" key="1">
    <citation type="journal article" date="2019" name="Int. J. Syst. Evol. Microbiol.">
        <title>The Global Catalogue of Microorganisms (GCM) 10K type strain sequencing project: providing services to taxonomists for standard genome sequencing and annotation.</title>
        <authorList>
            <consortium name="The Broad Institute Genomics Platform"/>
            <consortium name="The Broad Institute Genome Sequencing Center for Infectious Disease"/>
            <person name="Wu L."/>
            <person name="Ma J."/>
        </authorList>
    </citation>
    <scope>NUCLEOTIDE SEQUENCE [LARGE SCALE GENOMIC DNA]</scope>
    <source>
        <strain evidence="6">CGMCC 1.8985</strain>
    </source>
</reference>
<name>A0ABQ2EP81_9GAMM</name>
<gene>
    <name evidence="5" type="ORF">GCM10011394_26380</name>
</gene>